<dbReference type="RefSeq" id="XP_018255696.1">
    <property type="nucleotide sequence ID" value="XM_018395199.1"/>
</dbReference>
<reference evidence="3" key="2">
    <citation type="journal article" date="2010" name="Nature">
        <title>Comparative genomics reveals mobile pathogenicity chromosomes in Fusarium.</title>
        <authorList>
            <person name="Ma L.J."/>
            <person name="van der Does H.C."/>
            <person name="Borkovich K.A."/>
            <person name="Coleman J.J."/>
            <person name="Daboussi M.J."/>
            <person name="Di Pietro A."/>
            <person name="Dufresne M."/>
            <person name="Freitag M."/>
            <person name="Grabherr M."/>
            <person name="Henrissat B."/>
            <person name="Houterman P.M."/>
            <person name="Kang S."/>
            <person name="Shim W.B."/>
            <person name="Woloshuk C."/>
            <person name="Xie X."/>
            <person name="Xu J.R."/>
            <person name="Antoniw J."/>
            <person name="Baker S.E."/>
            <person name="Bluhm B.H."/>
            <person name="Breakspear A."/>
            <person name="Brown D.W."/>
            <person name="Butchko R.A."/>
            <person name="Chapman S."/>
            <person name="Coulson R."/>
            <person name="Coutinho P.M."/>
            <person name="Danchin E.G."/>
            <person name="Diener A."/>
            <person name="Gale L.R."/>
            <person name="Gardiner D.M."/>
            <person name="Goff S."/>
            <person name="Hammond-Kosack K.E."/>
            <person name="Hilburn K."/>
            <person name="Hua-Van A."/>
            <person name="Jonkers W."/>
            <person name="Kazan K."/>
            <person name="Kodira C.D."/>
            <person name="Koehrsen M."/>
            <person name="Kumar L."/>
            <person name="Lee Y.H."/>
            <person name="Li L."/>
            <person name="Manners J.M."/>
            <person name="Miranda-Saavedra D."/>
            <person name="Mukherjee M."/>
            <person name="Park G."/>
            <person name="Park J."/>
            <person name="Park S.Y."/>
            <person name="Proctor R.H."/>
            <person name="Regev A."/>
            <person name="Ruiz-Roldan M.C."/>
            <person name="Sain D."/>
            <person name="Sakthikumar S."/>
            <person name="Sykes S."/>
            <person name="Schwartz D.C."/>
            <person name="Turgeon B.G."/>
            <person name="Wapinski I."/>
            <person name="Yoder O."/>
            <person name="Young S."/>
            <person name="Zeng Q."/>
            <person name="Zhou S."/>
            <person name="Galagan J."/>
            <person name="Cuomo C.A."/>
            <person name="Kistler H.C."/>
            <person name="Rep M."/>
        </authorList>
    </citation>
    <scope>NUCLEOTIDE SEQUENCE [LARGE SCALE GENOMIC DNA]</scope>
    <source>
        <strain evidence="3">4287</strain>
    </source>
</reference>
<dbReference type="InterPro" id="IPR016163">
    <property type="entry name" value="Ald_DH_C"/>
</dbReference>
<dbReference type="GeneID" id="28956217"/>
<dbReference type="Proteomes" id="UP000009097">
    <property type="component" value="Unassembled WGS sequence"/>
</dbReference>
<dbReference type="VEuPathDB" id="FungiDB:FOXG_15129"/>
<evidence type="ECO:0000313" key="3">
    <source>
        <dbReference type="EMBL" id="KNB16508.1"/>
    </source>
</evidence>
<dbReference type="Gene3D" id="3.40.605.10">
    <property type="entry name" value="Aldehyde Dehydrogenase, Chain A, domain 1"/>
    <property type="match status" value="1"/>
</dbReference>
<dbReference type="GO" id="GO:0009450">
    <property type="term" value="P:gamma-aminobutyric acid catabolic process"/>
    <property type="evidence" value="ECO:0007669"/>
    <property type="project" value="TreeGrafter"/>
</dbReference>
<dbReference type="SUPFAM" id="SSF53720">
    <property type="entry name" value="ALDH-like"/>
    <property type="match status" value="1"/>
</dbReference>
<dbReference type="EMBL" id="DS231719">
    <property type="protein sequence ID" value="KNB16508.1"/>
    <property type="molecule type" value="Genomic_DNA"/>
</dbReference>
<organism evidence="3 5">
    <name type="scientific">Fusarium oxysporum f. sp. lycopersici (strain 4287 / CBS 123668 / FGSC 9935 / NRRL 34936)</name>
    <name type="common">Fusarium vascular wilt of tomato</name>
    <dbReference type="NCBI Taxonomy" id="426428"/>
    <lineage>
        <taxon>Eukaryota</taxon>
        <taxon>Fungi</taxon>
        <taxon>Dikarya</taxon>
        <taxon>Ascomycota</taxon>
        <taxon>Pezizomycotina</taxon>
        <taxon>Sordariomycetes</taxon>
        <taxon>Hypocreomycetidae</taxon>
        <taxon>Hypocreales</taxon>
        <taxon>Nectriaceae</taxon>
        <taxon>Fusarium</taxon>
        <taxon>Fusarium oxysporum species complex</taxon>
    </lineage>
</organism>
<dbReference type="VEuPathDB" id="FungiDB:FOXG_14353"/>
<dbReference type="CDD" id="cd07105">
    <property type="entry name" value="ALDH_SaliADH"/>
    <property type="match status" value="1"/>
</dbReference>
<dbReference type="KEGG" id="fox:FOXG_15129"/>
<dbReference type="InterPro" id="IPR050740">
    <property type="entry name" value="Aldehyde_DH_Superfamily"/>
</dbReference>
<reference evidence="3" key="1">
    <citation type="submission" date="2007-04" db="EMBL/GenBank/DDBJ databases">
        <authorList>
            <consortium name="The Broad Institute Genome Sequencing Platform"/>
            <person name="Birren B."/>
            <person name="Lander E."/>
            <person name="Galagan J."/>
            <person name="Nusbaum C."/>
            <person name="Devon K."/>
            <person name="Ma L.-J."/>
            <person name="Jaffe D."/>
            <person name="Butler J."/>
            <person name="Alvarez P."/>
            <person name="Gnerre S."/>
            <person name="Grabherr M."/>
            <person name="Kleber M."/>
            <person name="Mauceli E."/>
            <person name="Brockman W."/>
            <person name="MacCallum I.A."/>
            <person name="Young S."/>
            <person name="LaButti K."/>
            <person name="DeCaprio D."/>
            <person name="Crawford M."/>
            <person name="Koehrsen M."/>
            <person name="Engels R."/>
            <person name="Montgomery P."/>
            <person name="Pearson M."/>
            <person name="Howarth C."/>
            <person name="Larson L."/>
            <person name="White J."/>
            <person name="O'Leary S."/>
            <person name="Kodira C."/>
            <person name="Zeng Q."/>
            <person name="Yandava C."/>
            <person name="Alvarado L."/>
            <person name="Kistler C."/>
            <person name="Shim W.-B."/>
            <person name="Kang S."/>
            <person name="Woloshuk C."/>
        </authorList>
    </citation>
    <scope>NUCLEOTIDE SEQUENCE</scope>
    <source>
        <strain evidence="3">4287</strain>
    </source>
</reference>
<dbReference type="Gene3D" id="3.40.309.10">
    <property type="entry name" value="Aldehyde Dehydrogenase, Chain A, domain 2"/>
    <property type="match status" value="1"/>
</dbReference>
<dbReference type="PANTHER" id="PTHR43353">
    <property type="entry name" value="SUCCINATE-SEMIALDEHYDE DEHYDROGENASE, MITOCHONDRIAL"/>
    <property type="match status" value="1"/>
</dbReference>
<evidence type="ECO:0000259" key="2">
    <source>
        <dbReference type="Pfam" id="PF00171"/>
    </source>
</evidence>
<dbReference type="InterPro" id="IPR015590">
    <property type="entry name" value="Aldehyde_DH_dom"/>
</dbReference>
<keyword evidence="1" id="KW-0560">Oxidoreductase</keyword>
<dbReference type="Pfam" id="PF00171">
    <property type="entry name" value="Aldedh"/>
    <property type="match status" value="1"/>
</dbReference>
<accession>A0A0J9W0C7</accession>
<dbReference type="GeneID" id="28955518"/>
<dbReference type="AlphaFoldDB" id="A0A0J9W0C7"/>
<evidence type="ECO:0000256" key="1">
    <source>
        <dbReference type="ARBA" id="ARBA00023002"/>
    </source>
</evidence>
<dbReference type="PANTHER" id="PTHR43353:SF6">
    <property type="entry name" value="CYTOPLASMIC ALDEHYDE DEHYDROGENASE (EUROFUNG)"/>
    <property type="match status" value="1"/>
</dbReference>
<protein>
    <recommendedName>
        <fullName evidence="2">Aldehyde dehydrogenase domain-containing protein</fullName>
    </recommendedName>
</protein>
<dbReference type="RefSeq" id="XP_018254553.1">
    <property type="nucleotide sequence ID" value="XM_018394419.1"/>
</dbReference>
<dbReference type="InterPro" id="IPR016162">
    <property type="entry name" value="Ald_DH_N"/>
</dbReference>
<dbReference type="OrthoDB" id="310895at2759"/>
<dbReference type="InterPro" id="IPR016161">
    <property type="entry name" value="Ald_DH/histidinol_DH"/>
</dbReference>
<name>A0A0J9W0C7_FUSO4</name>
<dbReference type="KEGG" id="fox:FOXG_14353"/>
<sequence length="504" mass="54974">MLTTSTKRAAALSSHHSLSLYRRYGSTATQPTIPLIINGQQVHGSESSPVISPLTGKEVWSFSCASKHQVQEAVQNAHDTFRDWSRTKVSYRRDIFLKAAEIMEKRLDELGGYMHHELGANKFYQDFVLGLTIEGLKDTAGRIAGAVQAFAPESTHEGMKALVQKKPYGVVLGIAPWNSPFHLGLRSVLFALAAGNTTVLKGSEFTPRCYWAIADVLREAGLPDGCLNLIFHSPTEAASTINTLVSHPHVKKINFTGSTRVGRIISSLAGKHLKPVLMELGGKASAIVLKDADLDQAALHCARGAFLNAGQICMSTERILVDESISSEFQERLGEAIRKLFGAADDTPAVVTAASATRNRGLIQDAISKGAQPLKIFEDKHAYETDTKMRPVVLGNIKKDMDLYATESFGPSVSLFTFKTEKEALELANDTEYGLAAAIFSKDLRVAFQLADGLESGAVRINSMTVHDEYSLPHGGVKDSGFGRFNGYQGLDEFLYFKSVTWMD</sequence>
<gene>
    <name evidence="3" type="ORF">FOXG_14353</name>
    <name evidence="4" type="ORF">FOXG_15129</name>
</gene>
<evidence type="ECO:0000313" key="5">
    <source>
        <dbReference type="Proteomes" id="UP000009097"/>
    </source>
</evidence>
<proteinExistence type="predicted"/>
<feature type="domain" description="Aldehyde dehydrogenase" evidence="2">
    <location>
        <begin position="46"/>
        <end position="500"/>
    </location>
</feature>
<dbReference type="GO" id="GO:0004777">
    <property type="term" value="F:succinate-semialdehyde dehydrogenase (NAD+) activity"/>
    <property type="evidence" value="ECO:0007669"/>
    <property type="project" value="TreeGrafter"/>
</dbReference>
<dbReference type="EMBL" id="DS231722">
    <property type="protein sequence ID" value="KNB17651.1"/>
    <property type="molecule type" value="Genomic_DNA"/>
</dbReference>
<evidence type="ECO:0000313" key="4">
    <source>
        <dbReference type="EMBL" id="KNB17651.1"/>
    </source>
</evidence>